<dbReference type="Gene3D" id="1.10.510.10">
    <property type="entry name" value="Transferase(Phosphotransferase) domain 1"/>
    <property type="match status" value="1"/>
</dbReference>
<dbReference type="AlphaFoldDB" id="A0A1H1ZRK4"/>
<dbReference type="InterPro" id="IPR011009">
    <property type="entry name" value="Kinase-like_dom_sf"/>
</dbReference>
<accession>A0A1H1ZRK4</accession>
<keyword evidence="3" id="KW-1185">Reference proteome</keyword>
<dbReference type="Proteomes" id="UP000199092">
    <property type="component" value="Chromosome I"/>
</dbReference>
<dbReference type="GO" id="GO:0016301">
    <property type="term" value="F:kinase activity"/>
    <property type="evidence" value="ECO:0007669"/>
    <property type="project" value="UniProtKB-UniRule"/>
</dbReference>
<dbReference type="PIRSF" id="PIRSF006221">
    <property type="entry name" value="Ketosamine-3-kinase"/>
    <property type="match status" value="1"/>
</dbReference>
<dbReference type="Gene3D" id="3.30.200.20">
    <property type="entry name" value="Phosphorylase Kinase, domain 1"/>
    <property type="match status" value="1"/>
</dbReference>
<dbReference type="OrthoDB" id="5291879at2"/>
<dbReference type="Pfam" id="PF03881">
    <property type="entry name" value="Fructosamin_kin"/>
    <property type="match status" value="1"/>
</dbReference>
<keyword evidence="1 2" id="KW-0418">Kinase</keyword>
<comment type="similarity">
    <text evidence="1">Belongs to the fructosamine kinase family.</text>
</comment>
<evidence type="ECO:0000313" key="2">
    <source>
        <dbReference type="EMBL" id="SDT36290.1"/>
    </source>
</evidence>
<dbReference type="RefSeq" id="WP_091415177.1">
    <property type="nucleotide sequence ID" value="NZ_LT629749.1"/>
</dbReference>
<gene>
    <name evidence="2" type="ORF">SAMN04488543_3957</name>
</gene>
<dbReference type="EMBL" id="LT629749">
    <property type="protein sequence ID" value="SDT36290.1"/>
    <property type="molecule type" value="Genomic_DNA"/>
</dbReference>
<dbReference type="PANTHER" id="PTHR12149:SF8">
    <property type="entry name" value="PROTEIN-RIBULOSAMINE 3-KINASE"/>
    <property type="match status" value="1"/>
</dbReference>
<dbReference type="STRING" id="546871.SAMN04488543_3957"/>
<organism evidence="2 3">
    <name type="scientific">Friedmanniella luteola</name>
    <dbReference type="NCBI Taxonomy" id="546871"/>
    <lineage>
        <taxon>Bacteria</taxon>
        <taxon>Bacillati</taxon>
        <taxon>Actinomycetota</taxon>
        <taxon>Actinomycetes</taxon>
        <taxon>Propionibacteriales</taxon>
        <taxon>Nocardioidaceae</taxon>
        <taxon>Friedmanniella</taxon>
    </lineage>
</organism>
<dbReference type="SUPFAM" id="SSF56112">
    <property type="entry name" value="Protein kinase-like (PK-like)"/>
    <property type="match status" value="1"/>
</dbReference>
<evidence type="ECO:0000256" key="1">
    <source>
        <dbReference type="PIRNR" id="PIRNR006221"/>
    </source>
</evidence>
<evidence type="ECO:0000313" key="3">
    <source>
        <dbReference type="Proteomes" id="UP000199092"/>
    </source>
</evidence>
<keyword evidence="1" id="KW-0808">Transferase</keyword>
<dbReference type="PANTHER" id="PTHR12149">
    <property type="entry name" value="FRUCTOSAMINE 3 KINASE-RELATED PROTEIN"/>
    <property type="match status" value="1"/>
</dbReference>
<reference evidence="2 3" key="1">
    <citation type="submission" date="2016-10" db="EMBL/GenBank/DDBJ databases">
        <authorList>
            <person name="de Groot N.N."/>
        </authorList>
    </citation>
    <scope>NUCLEOTIDE SEQUENCE [LARGE SCALE GENOMIC DNA]</scope>
    <source>
        <strain evidence="2 3">DSM 21741</strain>
    </source>
</reference>
<name>A0A1H1ZRK4_9ACTN</name>
<proteinExistence type="inferred from homology"/>
<dbReference type="Gene3D" id="1.20.1270.240">
    <property type="match status" value="1"/>
</dbReference>
<sequence>MTARSSAGLFTKHADGADPGFFAAEAAGLAWLADAGPGAARVVGVHALHTDRLVLERLHPVAMTRAAARAFGEALARTHAAGAEAFGSPPPGRPEQGWIGRQRMAMEPTPTWGRFYAEQRVLPFARAAAARGNLSAAGLRAVERVAERLAAGDFDDGRPPARVHGDLWAGNVLPTAAGVVLVDPAAHGGHGLTDVAMLDLFGVPELPAVLDAYAAAAGLDAGWRDLVPLHQLHPLLVHAVSHGATYGAAAERAALHLVG</sequence>
<protein>
    <submittedName>
        <fullName evidence="2">Fructosamine-3-kinase</fullName>
    </submittedName>
</protein>
<dbReference type="InterPro" id="IPR016477">
    <property type="entry name" value="Fructo-/Ketosamine-3-kinase"/>
</dbReference>